<reference evidence="1 2" key="1">
    <citation type="submission" date="2020-03" db="EMBL/GenBank/DDBJ databases">
        <title>Roseomonas selenitidurans sp. nov. isolated from urban soil.</title>
        <authorList>
            <person name="Liu H."/>
        </authorList>
    </citation>
    <scope>NUCLEOTIDE SEQUENCE [LARGE SCALE GENOMIC DNA]</scope>
    <source>
        <strain evidence="1 2">BU-1</strain>
    </source>
</reference>
<dbReference type="RefSeq" id="WP_168033130.1">
    <property type="nucleotide sequence ID" value="NZ_JAAVNE010000031.1"/>
</dbReference>
<dbReference type="EMBL" id="JAAVNE010000031">
    <property type="protein sequence ID" value="NKC32715.1"/>
    <property type="molecule type" value="Genomic_DNA"/>
</dbReference>
<dbReference type="Proteomes" id="UP000787635">
    <property type="component" value="Unassembled WGS sequence"/>
</dbReference>
<proteinExistence type="predicted"/>
<accession>A0ABX1E7K8</accession>
<comment type="caution">
    <text evidence="1">The sequence shown here is derived from an EMBL/GenBank/DDBJ whole genome shotgun (WGS) entry which is preliminary data.</text>
</comment>
<organism evidence="1 2">
    <name type="scientific">Falsiroseomonas selenitidurans</name>
    <dbReference type="NCBI Taxonomy" id="2716335"/>
    <lineage>
        <taxon>Bacteria</taxon>
        <taxon>Pseudomonadati</taxon>
        <taxon>Pseudomonadota</taxon>
        <taxon>Alphaproteobacteria</taxon>
        <taxon>Acetobacterales</taxon>
        <taxon>Roseomonadaceae</taxon>
        <taxon>Falsiroseomonas</taxon>
    </lineage>
</organism>
<evidence type="ECO:0000313" key="1">
    <source>
        <dbReference type="EMBL" id="NKC32715.1"/>
    </source>
</evidence>
<name>A0ABX1E7K8_9PROT</name>
<gene>
    <name evidence="1" type="ORF">HEQ75_17755</name>
</gene>
<protein>
    <submittedName>
        <fullName evidence="1">Uncharacterized protein</fullName>
    </submittedName>
</protein>
<sequence>MAMEWVPDRYFALAGRPVMQVRNAEGALGVRAMHPATGAFLPTHALYTRLREGSVDLDELDRAAFLALVAAWRQRLALRRRALPLRWRATGDALFPWQTEQEGEVLRLRLNPYLPDFPYSVMAADQAVDELADWPPAWLRDE</sequence>
<keyword evidence="2" id="KW-1185">Reference proteome</keyword>
<evidence type="ECO:0000313" key="2">
    <source>
        <dbReference type="Proteomes" id="UP000787635"/>
    </source>
</evidence>